<keyword evidence="3" id="KW-0732">Signal</keyword>
<dbReference type="GO" id="GO:0036503">
    <property type="term" value="P:ERAD pathway"/>
    <property type="evidence" value="ECO:0007669"/>
    <property type="project" value="InterPro"/>
</dbReference>
<evidence type="ECO:0000313" key="5">
    <source>
        <dbReference type="EMBL" id="KAG7476944.1"/>
    </source>
</evidence>
<dbReference type="InterPro" id="IPR050730">
    <property type="entry name" value="UBX_domain-protein"/>
</dbReference>
<dbReference type="OrthoDB" id="1920064at2759"/>
<name>A0A9D3Q8M4_MEGAT</name>
<dbReference type="InterPro" id="IPR029071">
    <property type="entry name" value="Ubiquitin-like_domsf"/>
</dbReference>
<dbReference type="PIRSF" id="PIRSF037632">
    <property type="entry name" value="UBX_Rep6"/>
    <property type="match status" value="1"/>
</dbReference>
<dbReference type="SUPFAM" id="SSF54236">
    <property type="entry name" value="Ubiquitin-like"/>
    <property type="match status" value="1"/>
</dbReference>
<sequence length="285" mass="32402">MSASRTIVLFGILSLSLFCYASMKSSNMGVKGALLLAGRGLFLLGLSSWLVSVLYPWIRSSSPTPRTYPEVPEEEVKRKQELARKAQQEKHSEKASSYQESVLKPRQEFRLRKREEHFYRMTGEAWKLTQGQPLGEGESSERHSEEEEEEEEEEEGDNETPNQKAVRRRKLPESATRRAPPPPDPPQPKRVVVLPDEPPEDAEGVVRVALRCPSGRTVRRRFLKSHNSLVLVDWLLKTGYHPAIYTICTSYPRRPLQLGKDLTLEDAGIGMDTVFNVEEKDPSMT</sequence>
<dbReference type="PANTHER" id="PTHR23322">
    <property type="entry name" value="FAS-ASSOCIATED PROTEIN"/>
    <property type="match status" value="1"/>
</dbReference>
<evidence type="ECO:0000256" key="1">
    <source>
        <dbReference type="SAM" id="MobiDB-lite"/>
    </source>
</evidence>
<keyword evidence="2" id="KW-1133">Transmembrane helix</keyword>
<evidence type="ECO:0000313" key="6">
    <source>
        <dbReference type="Proteomes" id="UP001046870"/>
    </source>
</evidence>
<feature type="domain" description="UBX" evidence="4">
    <location>
        <begin position="201"/>
        <end position="277"/>
    </location>
</feature>
<proteinExistence type="predicted"/>
<feature type="transmembrane region" description="Helical" evidence="2">
    <location>
        <begin position="37"/>
        <end position="58"/>
    </location>
</feature>
<dbReference type="GO" id="GO:0043130">
    <property type="term" value="F:ubiquitin binding"/>
    <property type="evidence" value="ECO:0007669"/>
    <property type="project" value="TreeGrafter"/>
</dbReference>
<dbReference type="InterPro" id="IPR017247">
    <property type="entry name" value="UBXN8"/>
</dbReference>
<feature type="chain" id="PRO_5038504445" description="UBX domain-containing protein" evidence="3">
    <location>
        <begin position="22"/>
        <end position="285"/>
    </location>
</feature>
<protein>
    <recommendedName>
        <fullName evidence="4">UBX domain-containing protein</fullName>
    </recommendedName>
</protein>
<keyword evidence="2" id="KW-0812">Transmembrane</keyword>
<dbReference type="Gene3D" id="3.10.20.90">
    <property type="entry name" value="Phosphatidylinositol 3-kinase Catalytic Subunit, Chain A, domain 1"/>
    <property type="match status" value="1"/>
</dbReference>
<feature type="signal peptide" evidence="3">
    <location>
        <begin position="1"/>
        <end position="21"/>
    </location>
</feature>
<gene>
    <name evidence="5" type="ORF">MATL_G00088110</name>
</gene>
<feature type="region of interest" description="Disordered" evidence="1">
    <location>
        <begin position="63"/>
        <end position="101"/>
    </location>
</feature>
<dbReference type="PROSITE" id="PS50033">
    <property type="entry name" value="UBX"/>
    <property type="match status" value="1"/>
</dbReference>
<reference evidence="5" key="1">
    <citation type="submission" date="2021-01" db="EMBL/GenBank/DDBJ databases">
        <authorList>
            <person name="Zahm M."/>
            <person name="Roques C."/>
            <person name="Cabau C."/>
            <person name="Klopp C."/>
            <person name="Donnadieu C."/>
            <person name="Jouanno E."/>
            <person name="Lampietro C."/>
            <person name="Louis A."/>
            <person name="Herpin A."/>
            <person name="Echchiki A."/>
            <person name="Berthelot C."/>
            <person name="Parey E."/>
            <person name="Roest-Crollius H."/>
            <person name="Braasch I."/>
            <person name="Postlethwait J."/>
            <person name="Bobe J."/>
            <person name="Montfort J."/>
            <person name="Bouchez O."/>
            <person name="Begum T."/>
            <person name="Mejri S."/>
            <person name="Adams A."/>
            <person name="Chen W.-J."/>
            <person name="Guiguen Y."/>
        </authorList>
    </citation>
    <scope>NUCLEOTIDE SEQUENCE</scope>
    <source>
        <strain evidence="5">YG-15Mar2019-1</strain>
        <tissue evidence="5">Brain</tissue>
    </source>
</reference>
<dbReference type="EMBL" id="JAFDVH010000006">
    <property type="protein sequence ID" value="KAG7476944.1"/>
    <property type="molecule type" value="Genomic_DNA"/>
</dbReference>
<dbReference type="InterPro" id="IPR001012">
    <property type="entry name" value="UBX_dom"/>
</dbReference>
<organism evidence="5 6">
    <name type="scientific">Megalops atlanticus</name>
    <name type="common">Tarpon</name>
    <name type="synonym">Clupea gigantea</name>
    <dbReference type="NCBI Taxonomy" id="7932"/>
    <lineage>
        <taxon>Eukaryota</taxon>
        <taxon>Metazoa</taxon>
        <taxon>Chordata</taxon>
        <taxon>Craniata</taxon>
        <taxon>Vertebrata</taxon>
        <taxon>Euteleostomi</taxon>
        <taxon>Actinopterygii</taxon>
        <taxon>Neopterygii</taxon>
        <taxon>Teleostei</taxon>
        <taxon>Elopiformes</taxon>
        <taxon>Megalopidae</taxon>
        <taxon>Megalops</taxon>
    </lineage>
</organism>
<comment type="caution">
    <text evidence="5">The sequence shown here is derived from an EMBL/GenBank/DDBJ whole genome shotgun (WGS) entry which is preliminary data.</text>
</comment>
<keyword evidence="2" id="KW-0472">Membrane</keyword>
<dbReference type="Pfam" id="PF00789">
    <property type="entry name" value="UBX"/>
    <property type="match status" value="1"/>
</dbReference>
<evidence type="ECO:0000256" key="3">
    <source>
        <dbReference type="SAM" id="SignalP"/>
    </source>
</evidence>
<feature type="compositionally biased region" description="Basic and acidic residues" evidence="1">
    <location>
        <begin position="74"/>
        <end position="94"/>
    </location>
</feature>
<accession>A0A9D3Q8M4</accession>
<feature type="compositionally biased region" description="Pro residues" evidence="1">
    <location>
        <begin position="179"/>
        <end position="188"/>
    </location>
</feature>
<feature type="region of interest" description="Disordered" evidence="1">
    <location>
        <begin position="123"/>
        <end position="198"/>
    </location>
</feature>
<feature type="compositionally biased region" description="Acidic residues" evidence="1">
    <location>
        <begin position="146"/>
        <end position="158"/>
    </location>
</feature>
<dbReference type="Proteomes" id="UP001046870">
    <property type="component" value="Chromosome 6"/>
</dbReference>
<dbReference type="AlphaFoldDB" id="A0A9D3Q8M4"/>
<evidence type="ECO:0000259" key="4">
    <source>
        <dbReference type="PROSITE" id="PS50033"/>
    </source>
</evidence>
<evidence type="ECO:0000256" key="2">
    <source>
        <dbReference type="SAM" id="Phobius"/>
    </source>
</evidence>
<dbReference type="PANTHER" id="PTHR23322:SF93">
    <property type="entry name" value="UBX DOMAIN-CONTAINING PROTEIN 8"/>
    <property type="match status" value="1"/>
</dbReference>
<keyword evidence="6" id="KW-1185">Reference proteome</keyword>